<dbReference type="GO" id="GO:0043565">
    <property type="term" value="F:sequence-specific DNA binding"/>
    <property type="evidence" value="ECO:0007669"/>
    <property type="project" value="TreeGrafter"/>
</dbReference>
<evidence type="ECO:0000256" key="1">
    <source>
        <dbReference type="ARBA" id="ARBA00009437"/>
    </source>
</evidence>
<name>A0A328Z8S1_9BURK</name>
<dbReference type="Gene3D" id="1.10.10.10">
    <property type="entry name" value="Winged helix-like DNA-binding domain superfamily/Winged helix DNA-binding domain"/>
    <property type="match status" value="1"/>
</dbReference>
<evidence type="ECO:0000256" key="4">
    <source>
        <dbReference type="ARBA" id="ARBA00023163"/>
    </source>
</evidence>
<dbReference type="GO" id="GO:0010628">
    <property type="term" value="P:positive regulation of gene expression"/>
    <property type="evidence" value="ECO:0007669"/>
    <property type="project" value="TreeGrafter"/>
</dbReference>
<evidence type="ECO:0000256" key="2">
    <source>
        <dbReference type="ARBA" id="ARBA00023015"/>
    </source>
</evidence>
<dbReference type="Pfam" id="PF00126">
    <property type="entry name" value="HTH_1"/>
    <property type="match status" value="1"/>
</dbReference>
<dbReference type="PANTHER" id="PTHR30427">
    <property type="entry name" value="TRANSCRIPTIONAL ACTIVATOR PROTEIN LYSR"/>
    <property type="match status" value="1"/>
</dbReference>
<evidence type="ECO:0000256" key="3">
    <source>
        <dbReference type="ARBA" id="ARBA00023125"/>
    </source>
</evidence>
<evidence type="ECO:0000313" key="7">
    <source>
        <dbReference type="Proteomes" id="UP000248856"/>
    </source>
</evidence>
<sequence length="333" mass="34778">MEIRQLEAFAAVMSAGSVTAAARLLSRSQPAITRLVQELEAEIGYALFERNGPRVTPTEQGFLLYDDVERALGGLRHIHERAAEIARGGGVAPLVLAATSALAVGLLPQALGGVEARFGAGALRLRSASPEQVVHAVVSGTVQLGASSLPLEHRGLQVLWIGEVPCVAVLPAGDPLARHAVVPMAALAERRLITMSNPYRLRQRLDAGLPAGAAGEGGAREALIETNASINAQALVRAGLGVAVLEPLTARAAPDDGLAVRPLDVHIPFFFGVVVPQARPPTAHVTAVADALLEAARAVPGFVQHDVGAHAQLLQARTPHEEQPARAARKVSR</sequence>
<protein>
    <submittedName>
        <fullName evidence="6">DNA-binding transcriptional LysR family regulator</fullName>
    </submittedName>
</protein>
<dbReference type="InterPro" id="IPR036388">
    <property type="entry name" value="WH-like_DNA-bd_sf"/>
</dbReference>
<dbReference type="RefSeq" id="WP_111877295.1">
    <property type="nucleotide sequence ID" value="NZ_CBCSGC010000020.1"/>
</dbReference>
<dbReference type="Proteomes" id="UP000248856">
    <property type="component" value="Unassembled WGS sequence"/>
</dbReference>
<dbReference type="PROSITE" id="PS50931">
    <property type="entry name" value="HTH_LYSR"/>
    <property type="match status" value="1"/>
</dbReference>
<gene>
    <name evidence="6" type="ORF">AX018_101742</name>
</gene>
<evidence type="ECO:0000259" key="5">
    <source>
        <dbReference type="PROSITE" id="PS50931"/>
    </source>
</evidence>
<dbReference type="GO" id="GO:0003700">
    <property type="term" value="F:DNA-binding transcription factor activity"/>
    <property type="evidence" value="ECO:0007669"/>
    <property type="project" value="InterPro"/>
</dbReference>
<keyword evidence="3 6" id="KW-0238">DNA-binding</keyword>
<dbReference type="InterPro" id="IPR036390">
    <property type="entry name" value="WH_DNA-bd_sf"/>
</dbReference>
<keyword evidence="2" id="KW-0805">Transcription regulation</keyword>
<dbReference type="InterPro" id="IPR000847">
    <property type="entry name" value="LysR_HTH_N"/>
</dbReference>
<dbReference type="EMBL" id="QLTA01000017">
    <property type="protein sequence ID" value="RAR82590.1"/>
    <property type="molecule type" value="Genomic_DNA"/>
</dbReference>
<dbReference type="AlphaFoldDB" id="A0A328Z8S1"/>
<comment type="caution">
    <text evidence="6">The sequence shown here is derived from an EMBL/GenBank/DDBJ whole genome shotgun (WGS) entry which is preliminary data.</text>
</comment>
<feature type="domain" description="HTH lysR-type" evidence="5">
    <location>
        <begin position="1"/>
        <end position="58"/>
    </location>
</feature>
<keyword evidence="4" id="KW-0804">Transcription</keyword>
<reference evidence="6 7" key="1">
    <citation type="submission" date="2018-06" db="EMBL/GenBank/DDBJ databases">
        <title>Genomic Encyclopedia of Archaeal and Bacterial Type Strains, Phase II (KMG-II): from individual species to whole genera.</title>
        <authorList>
            <person name="Goeker M."/>
        </authorList>
    </citation>
    <scope>NUCLEOTIDE SEQUENCE [LARGE SCALE GENOMIC DNA]</scope>
    <source>
        <strain evidence="6 7">CFPB 3232</strain>
    </source>
</reference>
<dbReference type="SUPFAM" id="SSF53850">
    <property type="entry name" value="Periplasmic binding protein-like II"/>
    <property type="match status" value="1"/>
</dbReference>
<evidence type="ECO:0000313" key="6">
    <source>
        <dbReference type="EMBL" id="RAR82590.1"/>
    </source>
</evidence>
<dbReference type="PANTHER" id="PTHR30427:SF1">
    <property type="entry name" value="TRANSCRIPTIONAL ACTIVATOR PROTEIN LYSR"/>
    <property type="match status" value="1"/>
</dbReference>
<accession>A0A328Z8S1</accession>
<dbReference type="InterPro" id="IPR005119">
    <property type="entry name" value="LysR_subst-bd"/>
</dbReference>
<comment type="similarity">
    <text evidence="1">Belongs to the LysR transcriptional regulatory family.</text>
</comment>
<dbReference type="OrthoDB" id="110033at2"/>
<dbReference type="PRINTS" id="PR00039">
    <property type="entry name" value="HTHLYSR"/>
</dbReference>
<dbReference type="Pfam" id="PF03466">
    <property type="entry name" value="LysR_substrate"/>
    <property type="match status" value="1"/>
</dbReference>
<keyword evidence="7" id="KW-1185">Reference proteome</keyword>
<dbReference type="Gene3D" id="3.40.190.290">
    <property type="match status" value="1"/>
</dbReference>
<dbReference type="SUPFAM" id="SSF46785">
    <property type="entry name" value="Winged helix' DNA-binding domain"/>
    <property type="match status" value="1"/>
</dbReference>
<proteinExistence type="inferred from homology"/>
<organism evidence="6 7">
    <name type="scientific">Paracidovorax anthurii</name>
    <dbReference type="NCBI Taxonomy" id="78229"/>
    <lineage>
        <taxon>Bacteria</taxon>
        <taxon>Pseudomonadati</taxon>
        <taxon>Pseudomonadota</taxon>
        <taxon>Betaproteobacteria</taxon>
        <taxon>Burkholderiales</taxon>
        <taxon>Comamonadaceae</taxon>
        <taxon>Paracidovorax</taxon>
    </lineage>
</organism>